<keyword evidence="1" id="KW-0472">Membrane</keyword>
<organism evidence="1 2">
    <name type="scientific">Hymenobacter roseosalivarius DSM 11622</name>
    <dbReference type="NCBI Taxonomy" id="645990"/>
    <lineage>
        <taxon>Bacteria</taxon>
        <taxon>Pseudomonadati</taxon>
        <taxon>Bacteroidota</taxon>
        <taxon>Cytophagia</taxon>
        <taxon>Cytophagales</taxon>
        <taxon>Hymenobacteraceae</taxon>
        <taxon>Hymenobacter</taxon>
    </lineage>
</organism>
<keyword evidence="2" id="KW-1185">Reference proteome</keyword>
<dbReference type="EMBL" id="FWWW01000091">
    <property type="protein sequence ID" value="SMB99075.1"/>
    <property type="molecule type" value="Genomic_DNA"/>
</dbReference>
<reference evidence="1 2" key="1">
    <citation type="submission" date="2017-04" db="EMBL/GenBank/DDBJ databases">
        <authorList>
            <person name="Afonso C.L."/>
            <person name="Miller P.J."/>
            <person name="Scott M.A."/>
            <person name="Spackman E."/>
            <person name="Goraichik I."/>
            <person name="Dimitrov K.M."/>
            <person name="Suarez D.L."/>
            <person name="Swayne D.E."/>
        </authorList>
    </citation>
    <scope>NUCLEOTIDE SEQUENCE [LARGE SCALE GENOMIC DNA]</scope>
    <source>
        <strain evidence="1 2">DSM 11622</strain>
    </source>
</reference>
<evidence type="ECO:0000313" key="1">
    <source>
        <dbReference type="EMBL" id="SMB99075.1"/>
    </source>
</evidence>
<name>A0A1W1W0E3_9BACT</name>
<protein>
    <submittedName>
        <fullName evidence="1">Transmembrane protein</fullName>
    </submittedName>
</protein>
<dbReference type="Proteomes" id="UP000192266">
    <property type="component" value="Unassembled WGS sequence"/>
</dbReference>
<sequence>MYPTKGLKNTLPSYAYITWLYPVLRPLFPKYVSTLRELGLAMLNAVRVGYSKPVLEVPDIVALAKQQVRT</sequence>
<accession>A0A1W1W0E3</accession>
<proteinExistence type="predicted"/>
<gene>
    <name evidence="1" type="ORF">SAMN00120144_0001</name>
</gene>
<dbReference type="AlphaFoldDB" id="A0A1W1W0E3"/>
<evidence type="ECO:0000313" key="2">
    <source>
        <dbReference type="Proteomes" id="UP000192266"/>
    </source>
</evidence>
<dbReference type="STRING" id="645990.SAMN00120144_0001"/>
<keyword evidence="1" id="KW-0812">Transmembrane</keyword>